<comment type="caution">
    <text evidence="3">The sequence shown here is derived from an EMBL/GenBank/DDBJ whole genome shotgun (WGS) entry which is preliminary data.</text>
</comment>
<dbReference type="EMBL" id="JAODUO010001374">
    <property type="protein sequence ID" value="KAK2165262.1"/>
    <property type="molecule type" value="Genomic_DNA"/>
</dbReference>
<feature type="non-terminal residue" evidence="3">
    <location>
        <position position="1"/>
    </location>
</feature>
<organism evidence="3 4">
    <name type="scientific">Ridgeia piscesae</name>
    <name type="common">Tubeworm</name>
    <dbReference type="NCBI Taxonomy" id="27915"/>
    <lineage>
        <taxon>Eukaryota</taxon>
        <taxon>Metazoa</taxon>
        <taxon>Spiralia</taxon>
        <taxon>Lophotrochozoa</taxon>
        <taxon>Annelida</taxon>
        <taxon>Polychaeta</taxon>
        <taxon>Sedentaria</taxon>
        <taxon>Canalipalpata</taxon>
        <taxon>Sabellida</taxon>
        <taxon>Siboglinidae</taxon>
        <taxon>Ridgeia</taxon>
    </lineage>
</organism>
<keyword evidence="2" id="KW-0812">Transmembrane</keyword>
<accession>A0AAD9NCI0</accession>
<proteinExistence type="predicted"/>
<evidence type="ECO:0000256" key="1">
    <source>
        <dbReference type="SAM" id="MobiDB-lite"/>
    </source>
</evidence>
<evidence type="ECO:0000313" key="3">
    <source>
        <dbReference type="EMBL" id="KAK2165262.1"/>
    </source>
</evidence>
<evidence type="ECO:0000313" key="4">
    <source>
        <dbReference type="Proteomes" id="UP001209878"/>
    </source>
</evidence>
<feature type="region of interest" description="Disordered" evidence="1">
    <location>
        <begin position="385"/>
        <end position="409"/>
    </location>
</feature>
<sequence>AATSGLYQRLWERSVQYEDNSVSDLTEAYDRVYSSPYVFFGDLSLLRSQAHTNCQFVLGKDTFYPAAYAFLFPEHSPYLPVINAKSYSSRAFPLHACHQRQVSTLQILLFPSIPPTRLSSTPSKYPEDLTLPEHSPYLPVINAKLSTLKILLFPSIPPTCLSSTPTTTKFKTPRFIWPGGTSASTEVVIPKGAQGGKVPGKILLFSEPPFSPHPASLSTPRKFFPARSYPFSPAFPLPARHQRQVSTRQILLFPSIPPTCLSSTPSKYPADLTLPEHSPYLPVINAKAFPLPACHQRQVSTRQILLFPSILPTCLSSTPSKYPADLTLPEHSPYLPVINANGAQATDANPTSLMDVTGPLMFLFAGVLLAAFTAAAELVVTALTRRQRHRPSDSSAQSEPGDSDPTPLI</sequence>
<keyword evidence="4" id="KW-1185">Reference proteome</keyword>
<reference evidence="3" key="1">
    <citation type="journal article" date="2023" name="Mol. Biol. Evol.">
        <title>Third-Generation Sequencing Reveals the Adaptive Role of the Epigenome in Three Deep-Sea Polychaetes.</title>
        <authorList>
            <person name="Perez M."/>
            <person name="Aroh O."/>
            <person name="Sun Y."/>
            <person name="Lan Y."/>
            <person name="Juniper S.K."/>
            <person name="Young C.R."/>
            <person name="Angers B."/>
            <person name="Qian P.Y."/>
        </authorList>
    </citation>
    <scope>NUCLEOTIDE SEQUENCE</scope>
    <source>
        <strain evidence="3">R07B-5</strain>
    </source>
</reference>
<keyword evidence="2" id="KW-0472">Membrane</keyword>
<dbReference type="Gene3D" id="3.40.190.10">
    <property type="entry name" value="Periplasmic binding protein-like II"/>
    <property type="match status" value="2"/>
</dbReference>
<name>A0AAD9NCI0_RIDPI</name>
<feature type="transmembrane region" description="Helical" evidence="2">
    <location>
        <begin position="360"/>
        <end position="383"/>
    </location>
</feature>
<dbReference type="SUPFAM" id="SSF53850">
    <property type="entry name" value="Periplasmic binding protein-like II"/>
    <property type="match status" value="1"/>
</dbReference>
<keyword evidence="2" id="KW-1133">Transmembrane helix</keyword>
<dbReference type="Proteomes" id="UP001209878">
    <property type="component" value="Unassembled WGS sequence"/>
</dbReference>
<protein>
    <submittedName>
        <fullName evidence="3">Uncharacterized protein</fullName>
    </submittedName>
</protein>
<evidence type="ECO:0000256" key="2">
    <source>
        <dbReference type="SAM" id="Phobius"/>
    </source>
</evidence>
<dbReference type="AlphaFoldDB" id="A0AAD9NCI0"/>
<gene>
    <name evidence="3" type="ORF">NP493_1376g01027</name>
</gene>